<dbReference type="Proteomes" id="UP000070376">
    <property type="component" value="Unassembled WGS sequence"/>
</dbReference>
<dbReference type="RefSeq" id="WP_013859324.1">
    <property type="nucleotide sequence ID" value="NZ_CP091131.1"/>
</dbReference>
<evidence type="ECO:0000313" key="3">
    <source>
        <dbReference type="Proteomes" id="UP000075288"/>
    </source>
</evidence>
<gene>
    <name evidence="2" type="ORF">B4098_3224</name>
    <name evidence="1" type="ORF">HMPREF3213_02979</name>
</gene>
<reference evidence="1" key="2">
    <citation type="submission" date="2016-01" db="EMBL/GenBank/DDBJ databases">
        <authorList>
            <person name="Oliw E.H."/>
        </authorList>
    </citation>
    <scope>NUCLEOTIDE SEQUENCE [LARGE SCALE GENOMIC DNA]</scope>
    <source>
        <strain evidence="1">GED7749B</strain>
    </source>
</reference>
<dbReference type="GeneID" id="93259906"/>
<sequence>MRNRIFNFIIDGRLITVKGKSVKEAKRHAQQIARSMKAEENMGNQSAI</sequence>
<dbReference type="PATRIC" id="fig|1398.22.peg.2986"/>
<dbReference type="EMBL" id="LQYG01000087">
    <property type="protein sequence ID" value="KYC60677.1"/>
    <property type="molecule type" value="Genomic_DNA"/>
</dbReference>
<organism evidence="2 3">
    <name type="scientific">Heyndrickxia coagulans</name>
    <name type="common">Weizmannia coagulans</name>
    <dbReference type="NCBI Taxonomy" id="1398"/>
    <lineage>
        <taxon>Bacteria</taxon>
        <taxon>Bacillati</taxon>
        <taxon>Bacillota</taxon>
        <taxon>Bacilli</taxon>
        <taxon>Bacillales</taxon>
        <taxon>Bacillaceae</taxon>
        <taxon>Heyndrickxia</taxon>
    </lineage>
</organism>
<evidence type="ECO:0000313" key="2">
    <source>
        <dbReference type="EMBL" id="KYC60677.1"/>
    </source>
</evidence>
<dbReference type="Proteomes" id="UP000075288">
    <property type="component" value="Unassembled WGS sequence"/>
</dbReference>
<proteinExistence type="predicted"/>
<protein>
    <submittedName>
        <fullName evidence="2">Uncharacterized protein</fullName>
    </submittedName>
</protein>
<name>A0A150JTZ5_HEYCO</name>
<evidence type="ECO:0000313" key="1">
    <source>
        <dbReference type="EMBL" id="KWZ78476.1"/>
    </source>
</evidence>
<accession>A0A150JTZ5</accession>
<dbReference type="EMBL" id="LRPN01000142">
    <property type="protein sequence ID" value="KWZ78476.1"/>
    <property type="molecule type" value="Genomic_DNA"/>
</dbReference>
<comment type="caution">
    <text evidence="2">The sequence shown here is derived from an EMBL/GenBank/DDBJ whole genome shotgun (WGS) entry which is preliminary data.</text>
</comment>
<reference evidence="2 3" key="1">
    <citation type="submission" date="2016-01" db="EMBL/GenBank/DDBJ databases">
        <title>Genome Sequences of Twelve Sporeforming Bacillus Species Isolated from Foods.</title>
        <authorList>
            <person name="Berendsen E.M."/>
            <person name="Wells-Bennik M.H."/>
            <person name="Krawcyk A.O."/>
            <person name="De Jong A."/>
            <person name="Holsappel S."/>
            <person name="Eijlander R.T."/>
            <person name="Kuipers O.P."/>
        </authorList>
    </citation>
    <scope>NUCLEOTIDE SEQUENCE [LARGE SCALE GENOMIC DNA]</scope>
    <source>
        <strain evidence="2 3">B4098</strain>
    </source>
</reference>
<dbReference type="AlphaFoldDB" id="A0A150JTZ5"/>